<reference evidence="1" key="1">
    <citation type="submission" date="2022-09" db="EMBL/GenBank/DDBJ databases">
        <title>Haloadaptaus new haloarchaeum isolated from saline soil.</title>
        <authorList>
            <person name="Duran-Viseras A."/>
            <person name="Sanchez-Porro C."/>
            <person name="Ventosa A."/>
        </authorList>
    </citation>
    <scope>NUCLEOTIDE SEQUENCE</scope>
    <source>
        <strain evidence="1">F3-133</strain>
    </source>
</reference>
<dbReference type="AlphaFoldDB" id="A0A9Q4C2M5"/>
<dbReference type="Proteomes" id="UP001149411">
    <property type="component" value="Unassembled WGS sequence"/>
</dbReference>
<accession>A0A9Q4C2M5</accession>
<gene>
    <name evidence="1" type="ORF">EGH25_00970</name>
</gene>
<name>A0A9Q4C2M5_9EURY</name>
<organism evidence="1 2">
    <name type="scientific">Halorutilus salinus</name>
    <dbReference type="NCBI Taxonomy" id="2487751"/>
    <lineage>
        <taxon>Archaea</taxon>
        <taxon>Methanobacteriati</taxon>
        <taxon>Methanobacteriota</taxon>
        <taxon>Stenosarchaea group</taxon>
        <taxon>Halobacteria</taxon>
        <taxon>Halorutilales</taxon>
        <taxon>Halorutilaceae</taxon>
        <taxon>Halorutilus</taxon>
    </lineage>
</organism>
<evidence type="ECO:0000313" key="2">
    <source>
        <dbReference type="Proteomes" id="UP001149411"/>
    </source>
</evidence>
<keyword evidence="2" id="KW-1185">Reference proteome</keyword>
<comment type="caution">
    <text evidence="1">The sequence shown here is derived from an EMBL/GenBank/DDBJ whole genome shotgun (WGS) entry which is preliminary data.</text>
</comment>
<dbReference type="SUPFAM" id="SSF48537">
    <property type="entry name" value="Phospholipase C/P1 nuclease"/>
    <property type="match status" value="1"/>
</dbReference>
<sequence length="303" mass="33139">MRKTTVFMAVLVAVGMVAAVANPAAAWGSTVHEGTAQEAADAGGAPSFYQDDLVDKSMWGDEVGTGCCEGDTFGVDKEYNPWYQGAAEFTLDTAGVDLPVNADHWLAVNAYQMQFGDSWDVAQYEPIGTGHYNAAEFTQNGRDAGYSSTAYDRVGKAQHYLQDLTVPYHTAAIDNLGYGTYDGEGDFNHLHYEAWAGDVYGQYDFAEHTEDGVKSAWDVEVTSKDDFEELVADAAAEANNLASNVDGTGEWEDNVWATQEIMHIQGKYTAILYDYGTDDTYYELEYNGNVDTTSDDGGGWWSF</sequence>
<protein>
    <submittedName>
        <fullName evidence="1">Uncharacterized protein</fullName>
    </submittedName>
</protein>
<dbReference type="EMBL" id="RKLV01000001">
    <property type="protein sequence ID" value="MCX2817931.1"/>
    <property type="molecule type" value="Genomic_DNA"/>
</dbReference>
<proteinExistence type="predicted"/>
<dbReference type="RefSeq" id="WP_266085475.1">
    <property type="nucleotide sequence ID" value="NZ_RKLV01000001.1"/>
</dbReference>
<dbReference type="Gene3D" id="1.10.575.10">
    <property type="entry name" value="P1 Nuclease"/>
    <property type="match status" value="1"/>
</dbReference>
<dbReference type="InterPro" id="IPR008947">
    <property type="entry name" value="PLipase_C/P1_nuclease_dom_sf"/>
</dbReference>
<dbReference type="GO" id="GO:0016788">
    <property type="term" value="F:hydrolase activity, acting on ester bonds"/>
    <property type="evidence" value="ECO:0007669"/>
    <property type="project" value="InterPro"/>
</dbReference>
<evidence type="ECO:0000313" key="1">
    <source>
        <dbReference type="EMBL" id="MCX2817931.1"/>
    </source>
</evidence>